<keyword evidence="5" id="KW-1185">Reference proteome</keyword>
<feature type="region of interest" description="Disordered" evidence="1">
    <location>
        <begin position="69"/>
        <end position="92"/>
    </location>
</feature>
<feature type="signal peptide" evidence="2">
    <location>
        <begin position="1"/>
        <end position="24"/>
    </location>
</feature>
<evidence type="ECO:0000259" key="3">
    <source>
        <dbReference type="Pfam" id="PF01682"/>
    </source>
</evidence>
<evidence type="ECO:0000256" key="2">
    <source>
        <dbReference type="SAM" id="SignalP"/>
    </source>
</evidence>
<dbReference type="PANTHER" id="PTHR46705:SF9">
    <property type="entry name" value="DOMAIN OF UNKNOWN FUNCTION DB DOMAIN-CONTAINING PROTEIN"/>
    <property type="match status" value="1"/>
</dbReference>
<organism evidence="4 5">
    <name type="scientific">Steinernema hermaphroditum</name>
    <dbReference type="NCBI Taxonomy" id="289476"/>
    <lineage>
        <taxon>Eukaryota</taxon>
        <taxon>Metazoa</taxon>
        <taxon>Ecdysozoa</taxon>
        <taxon>Nematoda</taxon>
        <taxon>Chromadorea</taxon>
        <taxon>Rhabditida</taxon>
        <taxon>Tylenchina</taxon>
        <taxon>Panagrolaimomorpha</taxon>
        <taxon>Strongyloidoidea</taxon>
        <taxon>Steinernematidae</taxon>
        <taxon>Steinernema</taxon>
    </lineage>
</organism>
<dbReference type="Proteomes" id="UP001175271">
    <property type="component" value="Unassembled WGS sequence"/>
</dbReference>
<sequence>MRSTSLIALTVLLGVVFVAQVSEACFASGVCGVGCAPPPPPTCGGCGGGYACGQYGCYRARARSAKTVHVSSDEQEDEYHHDEEYVADDREPQTPDEKFMACCRDRNLPDACLSKCSFRSYTRDALQAMYFRQDKCPMAAASELQFCAAQGRNHRECCARNGVASTLAGPKCLTFCDQRPGNITKLDLTYMACFDRFENMKGCFWHDLTKGHGRGHARRFDNI</sequence>
<dbReference type="Pfam" id="PF01682">
    <property type="entry name" value="DB"/>
    <property type="match status" value="1"/>
</dbReference>
<feature type="chain" id="PRO_5041308860" description="Domain of unknown function DB domain-containing protein" evidence="2">
    <location>
        <begin position="25"/>
        <end position="223"/>
    </location>
</feature>
<comment type="caution">
    <text evidence="4">The sequence shown here is derived from an EMBL/GenBank/DDBJ whole genome shotgun (WGS) entry which is preliminary data.</text>
</comment>
<evidence type="ECO:0000256" key="1">
    <source>
        <dbReference type="SAM" id="MobiDB-lite"/>
    </source>
</evidence>
<proteinExistence type="predicted"/>
<dbReference type="AlphaFoldDB" id="A0AA39HYN4"/>
<gene>
    <name evidence="4" type="ORF">QR680_011466</name>
</gene>
<feature type="compositionally biased region" description="Basic and acidic residues" evidence="1">
    <location>
        <begin position="78"/>
        <end position="92"/>
    </location>
</feature>
<protein>
    <recommendedName>
        <fullName evidence="3">Domain of unknown function DB domain-containing protein</fullName>
    </recommendedName>
</protein>
<dbReference type="InterPro" id="IPR002602">
    <property type="entry name" value="DB"/>
</dbReference>
<name>A0AA39HYN4_9BILA</name>
<dbReference type="PANTHER" id="PTHR46705">
    <property type="entry name" value="PROTEIN CBG09805"/>
    <property type="match status" value="1"/>
</dbReference>
<dbReference type="EMBL" id="JAUCMV010000002">
    <property type="protein sequence ID" value="KAK0414502.1"/>
    <property type="molecule type" value="Genomic_DNA"/>
</dbReference>
<evidence type="ECO:0000313" key="5">
    <source>
        <dbReference type="Proteomes" id="UP001175271"/>
    </source>
</evidence>
<reference evidence="4" key="1">
    <citation type="submission" date="2023-06" db="EMBL/GenBank/DDBJ databases">
        <title>Genomic analysis of the entomopathogenic nematode Steinernema hermaphroditum.</title>
        <authorList>
            <person name="Schwarz E.M."/>
            <person name="Heppert J.K."/>
            <person name="Baniya A."/>
            <person name="Schwartz H.T."/>
            <person name="Tan C.-H."/>
            <person name="Antoshechkin I."/>
            <person name="Sternberg P.W."/>
            <person name="Goodrich-Blair H."/>
            <person name="Dillman A.R."/>
        </authorList>
    </citation>
    <scope>NUCLEOTIDE SEQUENCE</scope>
    <source>
        <strain evidence="4">PS9179</strain>
        <tissue evidence="4">Whole animal</tissue>
    </source>
</reference>
<accession>A0AA39HYN4</accession>
<keyword evidence="2" id="KW-0732">Signal</keyword>
<evidence type="ECO:0000313" key="4">
    <source>
        <dbReference type="EMBL" id="KAK0414502.1"/>
    </source>
</evidence>
<feature type="domain" description="Domain of unknown function DB" evidence="3">
    <location>
        <begin position="102"/>
        <end position="204"/>
    </location>
</feature>